<proteinExistence type="predicted"/>
<accession>A0ABP8N3C3</accession>
<evidence type="ECO:0000313" key="1">
    <source>
        <dbReference type="EMBL" id="GAA4460578.1"/>
    </source>
</evidence>
<keyword evidence="2" id="KW-1185">Reference proteome</keyword>
<sequence length="209" mass="23459">MAATVVDRVVQLSWQCQYDGVKTIIVRRSSDSLRNYTDIGNVRNTTKGIQTFTDERPLHGRAYYKLTIVFVSGLKWGSNHCGITTDDVAMPTLAPVAAAPGASWGSDRPQVYISSPMPDMDDASFIIPIHIRPNPTTGHIDMRLPDDHGAHVYSVAFFNAKKQMVFDIPAIKARVSILDKRNFQRKGQYRFILRRDGVIFETGYVIVDL</sequence>
<name>A0ABP8N3C3_9BACT</name>
<protein>
    <submittedName>
        <fullName evidence="1">Uncharacterized protein</fullName>
    </submittedName>
</protein>
<gene>
    <name evidence="1" type="ORF">GCM10023093_03500</name>
</gene>
<evidence type="ECO:0000313" key="2">
    <source>
        <dbReference type="Proteomes" id="UP001500067"/>
    </source>
</evidence>
<organism evidence="1 2">
    <name type="scientific">Nemorincola caseinilytica</name>
    <dbReference type="NCBI Taxonomy" id="2054315"/>
    <lineage>
        <taxon>Bacteria</taxon>
        <taxon>Pseudomonadati</taxon>
        <taxon>Bacteroidota</taxon>
        <taxon>Chitinophagia</taxon>
        <taxon>Chitinophagales</taxon>
        <taxon>Chitinophagaceae</taxon>
        <taxon>Nemorincola</taxon>
    </lineage>
</organism>
<comment type="caution">
    <text evidence="1">The sequence shown here is derived from an EMBL/GenBank/DDBJ whole genome shotgun (WGS) entry which is preliminary data.</text>
</comment>
<reference evidence="2" key="1">
    <citation type="journal article" date="2019" name="Int. J. Syst. Evol. Microbiol.">
        <title>The Global Catalogue of Microorganisms (GCM) 10K type strain sequencing project: providing services to taxonomists for standard genome sequencing and annotation.</title>
        <authorList>
            <consortium name="The Broad Institute Genomics Platform"/>
            <consortium name="The Broad Institute Genome Sequencing Center for Infectious Disease"/>
            <person name="Wu L."/>
            <person name="Ma J."/>
        </authorList>
    </citation>
    <scope>NUCLEOTIDE SEQUENCE [LARGE SCALE GENOMIC DNA]</scope>
    <source>
        <strain evidence="2">JCM 32105</strain>
    </source>
</reference>
<dbReference type="Proteomes" id="UP001500067">
    <property type="component" value="Unassembled WGS sequence"/>
</dbReference>
<dbReference type="EMBL" id="BAABFA010000004">
    <property type="protein sequence ID" value="GAA4460578.1"/>
    <property type="molecule type" value="Genomic_DNA"/>
</dbReference>